<feature type="domain" description="PDZ" evidence="2">
    <location>
        <begin position="56"/>
        <end position="78"/>
    </location>
</feature>
<dbReference type="Pfam" id="PF17820">
    <property type="entry name" value="PDZ_6"/>
    <property type="match status" value="1"/>
</dbReference>
<name>A0A8S8XDL7_9PROT</name>
<dbReference type="InterPro" id="IPR041489">
    <property type="entry name" value="PDZ_6"/>
</dbReference>
<dbReference type="Proteomes" id="UP000681075">
    <property type="component" value="Unassembled WGS sequence"/>
</dbReference>
<feature type="transmembrane region" description="Helical" evidence="1">
    <location>
        <begin position="269"/>
        <end position="286"/>
    </location>
</feature>
<dbReference type="AlphaFoldDB" id="A0A8S8XDL7"/>
<organism evidence="3 4">
    <name type="scientific">Roseiterribacter gracilis</name>
    <dbReference type="NCBI Taxonomy" id="2812848"/>
    <lineage>
        <taxon>Bacteria</taxon>
        <taxon>Pseudomonadati</taxon>
        <taxon>Pseudomonadota</taxon>
        <taxon>Alphaproteobacteria</taxon>
        <taxon>Rhodospirillales</taxon>
        <taxon>Roseiterribacteraceae</taxon>
        <taxon>Roseiterribacter</taxon>
    </lineage>
</organism>
<feature type="transmembrane region" description="Helical" evidence="1">
    <location>
        <begin position="148"/>
        <end position="167"/>
    </location>
</feature>
<reference evidence="3" key="1">
    <citation type="submission" date="2021-02" db="EMBL/GenBank/DDBJ databases">
        <title>Genome sequence of Rhodospirillales sp. strain TMPK1 isolated from soil.</title>
        <authorList>
            <person name="Nakai R."/>
            <person name="Kusada H."/>
            <person name="Tamaki H."/>
        </authorList>
    </citation>
    <scope>NUCLEOTIDE SEQUENCE</scope>
    <source>
        <strain evidence="3">TMPK1</strain>
    </source>
</reference>
<dbReference type="EMBL" id="BOPV01000001">
    <property type="protein sequence ID" value="GIL39879.1"/>
    <property type="molecule type" value="Genomic_DNA"/>
</dbReference>
<feature type="transmembrane region" description="Helical" evidence="1">
    <location>
        <begin position="298"/>
        <end position="318"/>
    </location>
</feature>
<dbReference type="SUPFAM" id="SSF50156">
    <property type="entry name" value="PDZ domain-like"/>
    <property type="match status" value="1"/>
</dbReference>
<feature type="transmembrane region" description="Helical" evidence="1">
    <location>
        <begin position="187"/>
        <end position="206"/>
    </location>
</feature>
<feature type="transmembrane region" description="Helical" evidence="1">
    <location>
        <begin position="213"/>
        <end position="233"/>
    </location>
</feature>
<dbReference type="RefSeq" id="WP_420242998.1">
    <property type="nucleotide sequence ID" value="NZ_BOPV01000001.1"/>
</dbReference>
<gene>
    <name evidence="3" type="ORF">TMPK1_21160</name>
</gene>
<keyword evidence="4" id="KW-1185">Reference proteome</keyword>
<feature type="transmembrane region" description="Helical" evidence="1">
    <location>
        <begin position="330"/>
        <end position="350"/>
    </location>
</feature>
<proteinExistence type="predicted"/>
<dbReference type="Gene3D" id="2.30.42.10">
    <property type="match status" value="1"/>
</dbReference>
<evidence type="ECO:0000313" key="4">
    <source>
        <dbReference type="Proteomes" id="UP000681075"/>
    </source>
</evidence>
<keyword evidence="1" id="KW-0472">Membrane</keyword>
<evidence type="ECO:0000313" key="3">
    <source>
        <dbReference type="EMBL" id="GIL39879.1"/>
    </source>
</evidence>
<feature type="transmembrane region" description="Helical" evidence="1">
    <location>
        <begin position="245"/>
        <end position="262"/>
    </location>
</feature>
<feature type="transmembrane region" description="Helical" evidence="1">
    <location>
        <begin position="124"/>
        <end position="141"/>
    </location>
</feature>
<comment type="caution">
    <text evidence="3">The sequence shown here is derived from an EMBL/GenBank/DDBJ whole genome shotgun (WGS) entry which is preliminary data.</text>
</comment>
<evidence type="ECO:0000259" key="2">
    <source>
        <dbReference type="Pfam" id="PF17820"/>
    </source>
</evidence>
<keyword evidence="1" id="KW-1133">Transmembrane helix</keyword>
<dbReference type="InterPro" id="IPR036034">
    <property type="entry name" value="PDZ_sf"/>
</dbReference>
<accession>A0A8S8XDL7</accession>
<evidence type="ECO:0000256" key="1">
    <source>
        <dbReference type="SAM" id="Phobius"/>
    </source>
</evidence>
<protein>
    <recommendedName>
        <fullName evidence="2">PDZ domain-containing protein</fullName>
    </recommendedName>
</protein>
<sequence length="562" mass="61375">MGVRAWRLLIVVIVVCSAGLLASVAPRIVESTLTETVATTRMLHASAAAFPSRLRIVTAVDPNGPAAAAGLQVGDQILFRGPGLRAWAPGETLIVDRMHADGKREPVTVTLAAEHTPGFGLRRIVYVFAPFHMALALLLAWRRPSGLAPRLLTLGLALYSFSGPWPYAASNGLQMAIAASQVVANNFADICFAGFAVAFAGAPAWLRHRRWPWTLLILWSLLASALYLAFWWLVPVPESLSESPHLQVACAAIVFFALGRKGQGDQQHLRWLLAGFVTLFLSDFIGNTPMVEWRRAPFVIMLLQALGLSLLVYTVLRARVLEFRVAVNRTAVFSATSLILIGAFSGLSALGDRVLHNVVAVDDRWLDILIAAGLAVVATRLRRGVERGVEALLFRDWRARELRFRAFLEQAGHFNEAAALLRRIVAEISAFAGTPATLYLQDEDGRFLAFESSDTPPFDGDDALVVELRASRRAWRGGNGALAVPMQQGGLLSGFVLLAAKPEGQAYRSDEVALLERGLRELGFELQALRAVAREREIVTLRTRLDEARAGRAHHLTGELAR</sequence>
<keyword evidence="1" id="KW-0812">Transmembrane</keyword>